<protein>
    <recommendedName>
        <fullName evidence="2">ABC transporter substrate-binding protein PnrA-like domain-containing protein</fullName>
    </recommendedName>
</protein>
<dbReference type="CDD" id="cd19963">
    <property type="entry name" value="PBP1_BMP-like"/>
    <property type="match status" value="1"/>
</dbReference>
<feature type="domain" description="ABC transporter substrate-binding protein PnrA-like" evidence="2">
    <location>
        <begin position="27"/>
        <end position="312"/>
    </location>
</feature>
<proteinExistence type="predicted"/>
<dbReference type="GO" id="GO:0005886">
    <property type="term" value="C:plasma membrane"/>
    <property type="evidence" value="ECO:0007669"/>
    <property type="project" value="InterPro"/>
</dbReference>
<sequence length="358" mass="37508">MLNKLKTLAAISLIGLGAPALADDPLSIGFVVPNTIGTTGWDHELDRGRREMEAHFGDKVSVQAVDSVGEGPDATRVMNRMVAKGAKMLFLGSFGHMNDGIALAKRDPSLAVVHAGGYLNAPNFATYAVRHYEGAYLAGMAAGYKTKNNQIGVIAAFPLPEVLGIMNAYVLGAQSVNADLRPVKVVWMNSWFDPARNRASAESLVSQGVDVLFSLFPGSPSAVAAAEEMGVYVTTTLSDSTSIAPTKHLAAAQVNLAPIYIDLVQSVLDGKFEGTDTFSGIADGTVEVAGLNPDLSDEQRSAILARQDEIRNGTFEPFTGPISDNAGNEVVAAGASLDVAGIKGMGFLVKGIDTTLPN</sequence>
<dbReference type="PANTHER" id="PTHR43208">
    <property type="entry name" value="ABC TRANSPORTER SUBSTRATE-BINDING PROTEIN"/>
    <property type="match status" value="1"/>
</dbReference>
<evidence type="ECO:0000259" key="2">
    <source>
        <dbReference type="Pfam" id="PF02608"/>
    </source>
</evidence>
<dbReference type="Gene3D" id="3.40.50.2300">
    <property type="match status" value="2"/>
</dbReference>
<evidence type="ECO:0000313" key="3">
    <source>
        <dbReference type="EMBL" id="KKL15908.1"/>
    </source>
</evidence>
<reference evidence="3" key="1">
    <citation type="journal article" date="2015" name="Nature">
        <title>Complex archaea that bridge the gap between prokaryotes and eukaryotes.</title>
        <authorList>
            <person name="Spang A."/>
            <person name="Saw J.H."/>
            <person name="Jorgensen S.L."/>
            <person name="Zaremba-Niedzwiedzka K."/>
            <person name="Martijn J."/>
            <person name="Lind A.E."/>
            <person name="van Eijk R."/>
            <person name="Schleper C."/>
            <person name="Guy L."/>
            <person name="Ettema T.J."/>
        </authorList>
    </citation>
    <scope>NUCLEOTIDE SEQUENCE</scope>
</reference>
<accession>A0A0F9DVN7</accession>
<dbReference type="AlphaFoldDB" id="A0A0F9DVN7"/>
<organism evidence="3">
    <name type="scientific">marine sediment metagenome</name>
    <dbReference type="NCBI Taxonomy" id="412755"/>
    <lineage>
        <taxon>unclassified sequences</taxon>
        <taxon>metagenomes</taxon>
        <taxon>ecological metagenomes</taxon>
    </lineage>
</organism>
<dbReference type="EMBL" id="LAZR01039876">
    <property type="protein sequence ID" value="KKL15908.1"/>
    <property type="molecule type" value="Genomic_DNA"/>
</dbReference>
<keyword evidence="1" id="KW-0732">Signal</keyword>
<dbReference type="Pfam" id="PF02608">
    <property type="entry name" value="Bmp"/>
    <property type="match status" value="1"/>
</dbReference>
<name>A0A0F9DVN7_9ZZZZ</name>
<dbReference type="InterPro" id="IPR052910">
    <property type="entry name" value="ABC-Purine-Binding"/>
</dbReference>
<comment type="caution">
    <text evidence="3">The sequence shown here is derived from an EMBL/GenBank/DDBJ whole genome shotgun (WGS) entry which is preliminary data.</text>
</comment>
<dbReference type="InterPro" id="IPR003760">
    <property type="entry name" value="PnrA-like"/>
</dbReference>
<evidence type="ECO:0000256" key="1">
    <source>
        <dbReference type="ARBA" id="ARBA00022729"/>
    </source>
</evidence>
<dbReference type="PANTHER" id="PTHR43208:SF1">
    <property type="entry name" value="ABC TRANSPORTER SUBSTRATE-BINDING PROTEIN"/>
    <property type="match status" value="1"/>
</dbReference>
<gene>
    <name evidence="3" type="ORF">LCGC14_2500900</name>
</gene>